<reference evidence="2 3" key="1">
    <citation type="submission" date="2019-02" db="EMBL/GenBank/DDBJ databases">
        <title>Deep-cultivation of Planctomycetes and their phenomic and genomic characterization uncovers novel biology.</title>
        <authorList>
            <person name="Wiegand S."/>
            <person name="Jogler M."/>
            <person name="Boedeker C."/>
            <person name="Pinto D."/>
            <person name="Vollmers J."/>
            <person name="Rivas-Marin E."/>
            <person name="Kohn T."/>
            <person name="Peeters S.H."/>
            <person name="Heuer A."/>
            <person name="Rast P."/>
            <person name="Oberbeckmann S."/>
            <person name="Bunk B."/>
            <person name="Jeske O."/>
            <person name="Meyerdierks A."/>
            <person name="Storesund J.E."/>
            <person name="Kallscheuer N."/>
            <person name="Luecker S."/>
            <person name="Lage O.M."/>
            <person name="Pohl T."/>
            <person name="Merkel B.J."/>
            <person name="Hornburger P."/>
            <person name="Mueller R.-W."/>
            <person name="Bruemmer F."/>
            <person name="Labrenz M."/>
            <person name="Spormann A.M."/>
            <person name="Op den Camp H."/>
            <person name="Overmann J."/>
            <person name="Amann R."/>
            <person name="Jetten M.S.M."/>
            <person name="Mascher T."/>
            <person name="Medema M.H."/>
            <person name="Devos D.P."/>
            <person name="Kaster A.-K."/>
            <person name="Ovreas L."/>
            <person name="Rohde M."/>
            <person name="Galperin M.Y."/>
            <person name="Jogler C."/>
        </authorList>
    </citation>
    <scope>NUCLEOTIDE SEQUENCE [LARGE SCALE GENOMIC DNA]</scope>
    <source>
        <strain evidence="2 3">Pan153</strain>
    </source>
</reference>
<organism evidence="2 3">
    <name type="scientific">Gimesia panareensis</name>
    <dbReference type="NCBI Taxonomy" id="2527978"/>
    <lineage>
        <taxon>Bacteria</taxon>
        <taxon>Pseudomonadati</taxon>
        <taxon>Planctomycetota</taxon>
        <taxon>Planctomycetia</taxon>
        <taxon>Planctomycetales</taxon>
        <taxon>Planctomycetaceae</taxon>
        <taxon>Gimesia</taxon>
    </lineage>
</organism>
<dbReference type="AlphaFoldDB" id="A0A518FVG0"/>
<keyword evidence="1" id="KW-1133">Transmembrane helix</keyword>
<name>A0A518FVG0_9PLAN</name>
<evidence type="ECO:0000256" key="1">
    <source>
        <dbReference type="SAM" id="Phobius"/>
    </source>
</evidence>
<feature type="transmembrane region" description="Helical" evidence="1">
    <location>
        <begin position="20"/>
        <end position="40"/>
    </location>
</feature>
<proteinExistence type="predicted"/>
<keyword evidence="1" id="KW-0472">Membrane</keyword>
<evidence type="ECO:0000313" key="3">
    <source>
        <dbReference type="Proteomes" id="UP000320839"/>
    </source>
</evidence>
<evidence type="ECO:0000313" key="2">
    <source>
        <dbReference type="EMBL" id="QDV20341.1"/>
    </source>
</evidence>
<gene>
    <name evidence="2" type="ORF">Pan153_50160</name>
</gene>
<dbReference type="RefSeq" id="WP_145458472.1">
    <property type="nucleotide sequence ID" value="NZ_CP036317.1"/>
</dbReference>
<sequence>MSKEIAEAVIGQMNNQIDLLFTLTTAFCGGIIALSVQILFRNNDKSKNPIRLADWKLLFLSFSSEGVSILCGYLASGCLTSVTPVIYSYPEIEKLKNWTDACFTGHGNLRLLMTFQFLFFLIGGALLFAMLFRNRDLIGDLK</sequence>
<accession>A0A518FVG0</accession>
<protein>
    <submittedName>
        <fullName evidence="2">Uncharacterized protein</fullName>
    </submittedName>
</protein>
<feature type="transmembrane region" description="Helical" evidence="1">
    <location>
        <begin position="109"/>
        <end position="132"/>
    </location>
</feature>
<feature type="transmembrane region" description="Helical" evidence="1">
    <location>
        <begin position="66"/>
        <end position="89"/>
    </location>
</feature>
<dbReference type="Proteomes" id="UP000320839">
    <property type="component" value="Chromosome"/>
</dbReference>
<keyword evidence="1" id="KW-0812">Transmembrane</keyword>
<dbReference type="EMBL" id="CP036317">
    <property type="protein sequence ID" value="QDV20341.1"/>
    <property type="molecule type" value="Genomic_DNA"/>
</dbReference>